<dbReference type="Gene3D" id="3.90.1150.10">
    <property type="entry name" value="Aspartate Aminotransferase, domain 1"/>
    <property type="match status" value="1"/>
</dbReference>
<reference evidence="5" key="1">
    <citation type="journal article" date="2020" name="Stud. Mycol.">
        <title>101 Dothideomycetes genomes: a test case for predicting lifestyles and emergence of pathogens.</title>
        <authorList>
            <person name="Haridas S."/>
            <person name="Albert R."/>
            <person name="Binder M."/>
            <person name="Bloem J."/>
            <person name="Labutti K."/>
            <person name="Salamov A."/>
            <person name="Andreopoulos B."/>
            <person name="Baker S."/>
            <person name="Barry K."/>
            <person name="Bills G."/>
            <person name="Bluhm B."/>
            <person name="Cannon C."/>
            <person name="Castanera R."/>
            <person name="Culley D."/>
            <person name="Daum C."/>
            <person name="Ezra D."/>
            <person name="Gonzalez J."/>
            <person name="Henrissat B."/>
            <person name="Kuo A."/>
            <person name="Liang C."/>
            <person name="Lipzen A."/>
            <person name="Lutzoni F."/>
            <person name="Magnuson J."/>
            <person name="Mondo S."/>
            <person name="Nolan M."/>
            <person name="Ohm R."/>
            <person name="Pangilinan J."/>
            <person name="Park H.-J."/>
            <person name="Ramirez L."/>
            <person name="Alfaro M."/>
            <person name="Sun H."/>
            <person name="Tritt A."/>
            <person name="Yoshinaga Y."/>
            <person name="Zwiers L.-H."/>
            <person name="Turgeon B."/>
            <person name="Goodwin S."/>
            <person name="Spatafora J."/>
            <person name="Crous P."/>
            <person name="Grigoriev I."/>
        </authorList>
    </citation>
    <scope>NUCLEOTIDE SEQUENCE</scope>
    <source>
        <strain evidence="5">CBS 175.79</strain>
    </source>
</reference>
<keyword evidence="6" id="KW-1185">Reference proteome</keyword>
<dbReference type="Proteomes" id="UP000799778">
    <property type="component" value="Unassembled WGS sequence"/>
</dbReference>
<dbReference type="GO" id="GO:0030170">
    <property type="term" value="F:pyridoxal phosphate binding"/>
    <property type="evidence" value="ECO:0007669"/>
    <property type="project" value="InterPro"/>
</dbReference>
<keyword evidence="3 4" id="KW-0663">Pyridoxal phosphate</keyword>
<name>A0A6A5XDK6_9PLEO</name>
<proteinExistence type="inferred from homology"/>
<dbReference type="FunFam" id="3.40.640.10:FF:000004">
    <property type="entry name" value="Acetylornithine aminotransferase"/>
    <property type="match status" value="1"/>
</dbReference>
<dbReference type="InterPro" id="IPR005814">
    <property type="entry name" value="Aminotrans_3"/>
</dbReference>
<gene>
    <name evidence="5" type="ORF">BU24DRAFT_355867</name>
</gene>
<evidence type="ECO:0000256" key="4">
    <source>
        <dbReference type="RuleBase" id="RU003560"/>
    </source>
</evidence>
<evidence type="ECO:0000313" key="6">
    <source>
        <dbReference type="Proteomes" id="UP000799778"/>
    </source>
</evidence>
<dbReference type="GeneID" id="54281268"/>
<dbReference type="PANTHER" id="PTHR43094:SF1">
    <property type="entry name" value="AMINOTRANSFERASE CLASS-III"/>
    <property type="match status" value="1"/>
</dbReference>
<evidence type="ECO:0000256" key="3">
    <source>
        <dbReference type="ARBA" id="ARBA00022898"/>
    </source>
</evidence>
<keyword evidence="5" id="KW-0808">Transferase</keyword>
<sequence length="479" mass="53629">MGGRAQEQLTEDSQDLDQSVLLHRNLKELPPTMVREEGNYFWLEDGRKIFDAATGAAVVCMGYHNARINEALVRQIQEGPMYCPQLSYRTHIGEKYGRELINSTDGKMSLVSFYSSGSEASEASYKCAWQYHREVDKDSKRNIFIAREHSYHGNTLFALSVSGHKARRAMYEDTLAENVARVSAYNPYFKRRPYETEDQYTDRMLDELKTKFETHLGKVVAFVAEPIVGAALGCVPAAARYWKGVRALCDQHGALLLFDEVMCGMGRCGTLHAWQHPDVGVVPDIQTVGKGLGGGFPISGMLLNHRVAKAFKKGSGEFAHGHTYQGNPLGCAAGLEVLKIIEDENLLENVTRMGELLHQCLEDSIGSHPNVGYLPGKGLFRGIIFVEDKAGRQPFHPERKIATKFMDFAQREPYLLKVYAGSGSKDGYCGDHALLAPAYNITEDDVYHIVTQLTMAINDFFVLEEENKRLQMLKHAQHL</sequence>
<dbReference type="InterPro" id="IPR015421">
    <property type="entry name" value="PyrdxlP-dep_Trfase_major"/>
</dbReference>
<dbReference type="EMBL" id="ML978075">
    <property type="protein sequence ID" value="KAF2010960.1"/>
    <property type="molecule type" value="Genomic_DNA"/>
</dbReference>
<dbReference type="InterPro" id="IPR015422">
    <property type="entry name" value="PyrdxlP-dep_Trfase_small"/>
</dbReference>
<comment type="similarity">
    <text evidence="2 4">Belongs to the class-III pyridoxal-phosphate-dependent aminotransferase family.</text>
</comment>
<dbReference type="Pfam" id="PF00202">
    <property type="entry name" value="Aminotran_3"/>
    <property type="match status" value="1"/>
</dbReference>
<evidence type="ECO:0000256" key="2">
    <source>
        <dbReference type="ARBA" id="ARBA00008954"/>
    </source>
</evidence>
<dbReference type="GO" id="GO:0008483">
    <property type="term" value="F:transaminase activity"/>
    <property type="evidence" value="ECO:0007669"/>
    <property type="project" value="InterPro"/>
</dbReference>
<dbReference type="CDD" id="cd00610">
    <property type="entry name" value="OAT_like"/>
    <property type="match status" value="1"/>
</dbReference>
<accession>A0A6A5XDK6</accession>
<evidence type="ECO:0000313" key="5">
    <source>
        <dbReference type="EMBL" id="KAF2010960.1"/>
    </source>
</evidence>
<dbReference type="Gene3D" id="3.40.640.10">
    <property type="entry name" value="Type I PLP-dependent aspartate aminotransferase-like (Major domain)"/>
    <property type="match status" value="1"/>
</dbReference>
<comment type="cofactor">
    <cofactor evidence="1">
        <name>pyridoxal 5'-phosphate</name>
        <dbReference type="ChEBI" id="CHEBI:597326"/>
    </cofactor>
</comment>
<dbReference type="SUPFAM" id="SSF53383">
    <property type="entry name" value="PLP-dependent transferases"/>
    <property type="match status" value="1"/>
</dbReference>
<dbReference type="RefSeq" id="XP_033379299.1">
    <property type="nucleotide sequence ID" value="XM_033523871.1"/>
</dbReference>
<protein>
    <submittedName>
        <fullName evidence="5">PLP-dependent transferase</fullName>
    </submittedName>
</protein>
<dbReference type="GO" id="GO:0005829">
    <property type="term" value="C:cytosol"/>
    <property type="evidence" value="ECO:0007669"/>
    <property type="project" value="TreeGrafter"/>
</dbReference>
<evidence type="ECO:0000256" key="1">
    <source>
        <dbReference type="ARBA" id="ARBA00001933"/>
    </source>
</evidence>
<dbReference type="PANTHER" id="PTHR43094">
    <property type="entry name" value="AMINOTRANSFERASE"/>
    <property type="match status" value="1"/>
</dbReference>
<dbReference type="InterPro" id="IPR015424">
    <property type="entry name" value="PyrdxlP-dep_Trfase"/>
</dbReference>
<dbReference type="OrthoDB" id="5419315at2759"/>
<organism evidence="5 6">
    <name type="scientific">Aaosphaeria arxii CBS 175.79</name>
    <dbReference type="NCBI Taxonomy" id="1450172"/>
    <lineage>
        <taxon>Eukaryota</taxon>
        <taxon>Fungi</taxon>
        <taxon>Dikarya</taxon>
        <taxon>Ascomycota</taxon>
        <taxon>Pezizomycotina</taxon>
        <taxon>Dothideomycetes</taxon>
        <taxon>Pleosporomycetidae</taxon>
        <taxon>Pleosporales</taxon>
        <taxon>Pleosporales incertae sedis</taxon>
        <taxon>Aaosphaeria</taxon>
    </lineage>
</organism>
<dbReference type="AlphaFoldDB" id="A0A6A5XDK6"/>